<accession>A0A915KI84</accession>
<dbReference type="SUPFAM" id="SSF82199">
    <property type="entry name" value="SET domain"/>
    <property type="match status" value="1"/>
</dbReference>
<dbReference type="AlphaFoldDB" id="A0A915KI84"/>
<feature type="region of interest" description="Disordered" evidence="1">
    <location>
        <begin position="94"/>
        <end position="127"/>
    </location>
</feature>
<feature type="compositionally biased region" description="Acidic residues" evidence="1">
    <location>
        <begin position="48"/>
        <end position="59"/>
    </location>
</feature>
<dbReference type="PROSITE" id="PS50280">
    <property type="entry name" value="SET"/>
    <property type="match status" value="1"/>
</dbReference>
<evidence type="ECO:0000259" key="2">
    <source>
        <dbReference type="PROSITE" id="PS50280"/>
    </source>
</evidence>
<feature type="compositionally biased region" description="Basic and acidic residues" evidence="1">
    <location>
        <begin position="1"/>
        <end position="22"/>
    </location>
</feature>
<dbReference type="SMART" id="SM00317">
    <property type="entry name" value="SET"/>
    <property type="match status" value="1"/>
</dbReference>
<evidence type="ECO:0000313" key="4">
    <source>
        <dbReference type="WBParaSite" id="nRc.2.0.1.t38453-RA"/>
    </source>
</evidence>
<evidence type="ECO:0000313" key="3">
    <source>
        <dbReference type="Proteomes" id="UP000887565"/>
    </source>
</evidence>
<evidence type="ECO:0000256" key="1">
    <source>
        <dbReference type="SAM" id="MobiDB-lite"/>
    </source>
</evidence>
<name>A0A915KI84_ROMCU</name>
<dbReference type="GO" id="GO:0006357">
    <property type="term" value="P:regulation of transcription by RNA polymerase II"/>
    <property type="evidence" value="ECO:0007669"/>
    <property type="project" value="TreeGrafter"/>
</dbReference>
<dbReference type="GO" id="GO:0043516">
    <property type="term" value="P:regulation of DNA damage response, signal transduction by p53 class mediator"/>
    <property type="evidence" value="ECO:0007669"/>
    <property type="project" value="TreeGrafter"/>
</dbReference>
<dbReference type="WBParaSite" id="nRc.2.0.1.t38453-RA">
    <property type="protein sequence ID" value="nRc.2.0.1.t38453-RA"/>
    <property type="gene ID" value="nRc.2.0.1.g38453"/>
</dbReference>
<dbReference type="Gene3D" id="2.170.270.10">
    <property type="entry name" value="SET domain"/>
    <property type="match status" value="1"/>
</dbReference>
<dbReference type="InterPro" id="IPR001214">
    <property type="entry name" value="SET_dom"/>
</dbReference>
<keyword evidence="3" id="KW-1185">Reference proteome</keyword>
<feature type="compositionally biased region" description="Low complexity" evidence="1">
    <location>
        <begin position="117"/>
        <end position="127"/>
    </location>
</feature>
<feature type="region of interest" description="Disordered" evidence="1">
    <location>
        <begin position="1"/>
        <end position="59"/>
    </location>
</feature>
<dbReference type="Pfam" id="PF00856">
    <property type="entry name" value="SET"/>
    <property type="match status" value="1"/>
</dbReference>
<proteinExistence type="predicted"/>
<dbReference type="GO" id="GO:0042799">
    <property type="term" value="F:histone H4K20 methyltransferase activity"/>
    <property type="evidence" value="ECO:0007669"/>
    <property type="project" value="TreeGrafter"/>
</dbReference>
<feature type="domain" description="SET" evidence="2">
    <location>
        <begin position="130"/>
        <end position="256"/>
    </location>
</feature>
<dbReference type="InterPro" id="IPR051760">
    <property type="entry name" value="KMT5A"/>
</dbReference>
<sequence length="304" mass="34177">VAGENFREKYDESRKELKYDRQRRVKKSARYCPSATPSPDAQQQPGVEIDEEFNEGEDDYIDEEYVEDEEEENGAELIPVARHIRFADIPTHIRFDSDDDENDDTQGAANPITPAESSPSTFSSSPSTWPNLVVRQTANVGRGVFAVGKIAKGAVVANYNGNFMKTAHFDKMVAALVDEEEKSRKADYRLDFVFNGVKYSIDASAEDQSIGRLINHCKRHANLKPTAKCFDDGALAVLFVAKREIDVGEQLLFDYGNKYAQNVVNNCPCDERDQQTSGTDLWGRSPMRYAEKIILLFTLVVPLM</sequence>
<dbReference type="Proteomes" id="UP000887565">
    <property type="component" value="Unplaced"/>
</dbReference>
<dbReference type="PANTHER" id="PTHR46167:SF1">
    <property type="entry name" value="N-LYSINE METHYLTRANSFERASE KMT5A"/>
    <property type="match status" value="1"/>
</dbReference>
<dbReference type="PANTHER" id="PTHR46167">
    <property type="entry name" value="N-LYSINE METHYLTRANSFERASE KMT5A"/>
    <property type="match status" value="1"/>
</dbReference>
<dbReference type="InterPro" id="IPR046341">
    <property type="entry name" value="SET_dom_sf"/>
</dbReference>
<protein>
    <submittedName>
        <fullName evidence="4">SET domain-containing protein</fullName>
    </submittedName>
</protein>
<feature type="compositionally biased region" description="Polar residues" evidence="1">
    <location>
        <begin position="35"/>
        <end position="45"/>
    </location>
</feature>
<organism evidence="3 4">
    <name type="scientific">Romanomermis culicivorax</name>
    <name type="common">Nematode worm</name>
    <dbReference type="NCBI Taxonomy" id="13658"/>
    <lineage>
        <taxon>Eukaryota</taxon>
        <taxon>Metazoa</taxon>
        <taxon>Ecdysozoa</taxon>
        <taxon>Nematoda</taxon>
        <taxon>Enoplea</taxon>
        <taxon>Dorylaimia</taxon>
        <taxon>Mermithida</taxon>
        <taxon>Mermithoidea</taxon>
        <taxon>Mermithidae</taxon>
        <taxon>Romanomermis</taxon>
    </lineage>
</organism>
<dbReference type="GO" id="GO:0005700">
    <property type="term" value="C:polytene chromosome"/>
    <property type="evidence" value="ECO:0007669"/>
    <property type="project" value="TreeGrafter"/>
</dbReference>
<dbReference type="GO" id="GO:0005634">
    <property type="term" value="C:nucleus"/>
    <property type="evidence" value="ECO:0007669"/>
    <property type="project" value="TreeGrafter"/>
</dbReference>
<reference evidence="4" key="1">
    <citation type="submission" date="2022-11" db="UniProtKB">
        <authorList>
            <consortium name="WormBaseParasite"/>
        </authorList>
    </citation>
    <scope>IDENTIFICATION</scope>
</reference>